<dbReference type="Proteomes" id="UP001152797">
    <property type="component" value="Unassembled WGS sequence"/>
</dbReference>
<reference evidence="1" key="1">
    <citation type="submission" date="2022-10" db="EMBL/GenBank/DDBJ databases">
        <authorList>
            <person name="Chen Y."/>
            <person name="Dougan E. K."/>
            <person name="Chan C."/>
            <person name="Rhodes N."/>
            <person name="Thang M."/>
        </authorList>
    </citation>
    <scope>NUCLEOTIDE SEQUENCE</scope>
</reference>
<organism evidence="1">
    <name type="scientific">Cladocopium goreaui</name>
    <dbReference type="NCBI Taxonomy" id="2562237"/>
    <lineage>
        <taxon>Eukaryota</taxon>
        <taxon>Sar</taxon>
        <taxon>Alveolata</taxon>
        <taxon>Dinophyceae</taxon>
        <taxon>Suessiales</taxon>
        <taxon>Symbiodiniaceae</taxon>
        <taxon>Cladocopium</taxon>
    </lineage>
</organism>
<sequence length="58" mass="6629">MVETSYDDLLKTQLKQLHEVLLRAHQEETRLMKQQLLSGRDVGSAQSCLLKEAPGMPY</sequence>
<reference evidence="2" key="2">
    <citation type="submission" date="2024-04" db="EMBL/GenBank/DDBJ databases">
        <authorList>
            <person name="Chen Y."/>
            <person name="Shah S."/>
            <person name="Dougan E. K."/>
            <person name="Thang M."/>
            <person name="Chan C."/>
        </authorList>
    </citation>
    <scope>NUCLEOTIDE SEQUENCE [LARGE SCALE GENOMIC DNA]</scope>
</reference>
<evidence type="ECO:0000313" key="1">
    <source>
        <dbReference type="EMBL" id="CAI3990965.1"/>
    </source>
</evidence>
<name>A0A9P1FY49_9DINO</name>
<evidence type="ECO:0000313" key="3">
    <source>
        <dbReference type="Proteomes" id="UP001152797"/>
    </source>
</evidence>
<gene>
    <name evidence="1" type="ORF">C1SCF055_LOCUS17913</name>
</gene>
<protein>
    <submittedName>
        <fullName evidence="1">Uncharacterized protein</fullName>
    </submittedName>
</protein>
<comment type="caution">
    <text evidence="1">The sequence shown here is derived from an EMBL/GenBank/DDBJ whole genome shotgun (WGS) entry which is preliminary data.</text>
</comment>
<dbReference type="AlphaFoldDB" id="A0A9P1FY49"/>
<accession>A0A9P1FY49</accession>
<dbReference type="EMBL" id="CAMXCT020001535">
    <property type="protein sequence ID" value="CAL1144340.1"/>
    <property type="molecule type" value="Genomic_DNA"/>
</dbReference>
<dbReference type="EMBL" id="CAMXCT030001535">
    <property type="protein sequence ID" value="CAL4778277.1"/>
    <property type="molecule type" value="Genomic_DNA"/>
</dbReference>
<dbReference type="EMBL" id="CAMXCT010001535">
    <property type="protein sequence ID" value="CAI3990965.1"/>
    <property type="molecule type" value="Genomic_DNA"/>
</dbReference>
<evidence type="ECO:0000313" key="2">
    <source>
        <dbReference type="EMBL" id="CAL1144340.1"/>
    </source>
</evidence>
<proteinExistence type="predicted"/>
<keyword evidence="3" id="KW-1185">Reference proteome</keyword>